<evidence type="ECO:0000256" key="1">
    <source>
        <dbReference type="ARBA" id="ARBA00004123"/>
    </source>
</evidence>
<keyword evidence="6" id="KW-0539">Nucleus</keyword>
<evidence type="ECO:0000256" key="6">
    <source>
        <dbReference type="ARBA" id="ARBA00023242"/>
    </source>
</evidence>
<keyword evidence="5" id="KW-0862">Zinc</keyword>
<sequence length="1410" mass="157969">MTTETKFDCVFCKEVFEDKADLLVHFRKHGDPKFNTYTKYKSRQQNEMPKTEKTSEENELVGCDVCEEVFPTISKAITHKHKAHPDHDAKYFCPFCGKLFTMKHLYNKHLQTNHESSEVTDTNDFHCDCCEVTFHVPSAMLYHNKFFHRQDTELPAFGHSKKVKTYNQEPIQIYYCAFCGEEYNNKVNLHKHMGDDHGDENQSPTEILRCPLCEAIFYHLDAYELHLTFHSTDDMYSEQNEMKEKVTEFSLETVSPIIEKVEEEVEEDEGINTASIDSFLQLVMGESADNDAPDKVKSKKHKKHKKSKKAAITLDEFLNMNKDVFGDGLNVQGIEEVPTQVVLKKVKGKKIPNKPEPKMVNADLAKLKKHGIVVKTKSGNNSLSNNFNKEGNRPNTISTPNEILSKLMNQGNNQIKIVKKSVSQNVKKDITANHAINTVDKHIDSTIDKDVTLDHKEEDIGNLTKTENAPIENDVAVNGEISNNSQDSQNPIKIESNLLIEGDVTKVVEENSDIIENDKKGISEKRSPYIADTNISPSTVEEKNKIISNVNLPSPNQLSKSSHDTNPDFVLDNKAVKETFSSFDNNDSSKKEMENNIANTTLNALKHLSHLITVKPVIQDKTTNVSSKNNEMINQENKDLEIKNNDKESVATPLHIEQKIVLSKPLSGNITLKPAKESPLLPTFNSDAESECDEFNDNGENISNAEFNKLDEPEALNQNIVEIRKLKIRNPPIGVEKNTKNDETTDEEEVKNEECHKKASNLDILKRLTNVTAKPISATTGISQISTIKQDKNNITQVQDVVPKNPGKGNIDDEIEIFNIDDSDSDGNESDAVNTTTENTPSNLPLTALRHLGKNIVVKSNQKNVFQNELKIDNKNIKIESRRMNKQSPEIQKSINLQNKLKILGGNISVKSRNSSPNTYKTGLLKSFGEYDNDDDYDEVNDSGSESNINKVKITEMYDNDNSDNEGESQNNATVESPIGSNSENEDINNDMEDDLSDFESQIKSNTLKKEDIVANSNKTTSFENFKNLNKDLTIKSLNTNKQNPEGDIHLSCQKEITEEKPNVNKQVVTKHLKTNLLQTELPINKTSQLASTSTNQASFNKNVSTSSNQVNTVKTVKRFQSQTVIEEITTTVTKTIRTVNQSTNEVVQNRCNIKPMIRPQKIMNKLPGKELQGTAVRHASPPVGTKIRNASNIIRPSNSTIVRPSNQLVPARPVLNLPRPTGPGATIVRKVVPPKCSPQKPAIGKLKISPHALNQAIKRPSDEATGHFSCFKKPKDSLGNIPDMADYDDDNAMQFSSASQSRSDFSSVTKTVKGKGLITATQTRSEVTTNSQQQLSRLSNVSGLKIVKTNSKQASQLEEKYEINTAKKNTLDALEKLQKQGLLIKKPRIDHYNEQPNSFSESDDEANEK</sequence>
<keyword evidence="2" id="KW-0479">Metal-binding</keyword>
<feature type="domain" description="C2H2-type" evidence="9">
    <location>
        <begin position="91"/>
        <end position="119"/>
    </location>
</feature>
<evidence type="ECO:0000256" key="7">
    <source>
        <dbReference type="PROSITE-ProRule" id="PRU00042"/>
    </source>
</evidence>
<evidence type="ECO:0000313" key="10">
    <source>
        <dbReference type="Proteomes" id="UP001652626"/>
    </source>
</evidence>
<dbReference type="RefSeq" id="XP_064072873.1">
    <property type="nucleotide sequence ID" value="XM_064216803.1"/>
</dbReference>
<name>A0ABM4ANK5_VANTA</name>
<proteinExistence type="predicted"/>
<keyword evidence="4 7" id="KW-0863">Zinc-finger</keyword>
<feature type="region of interest" description="Disordered" evidence="8">
    <location>
        <begin position="820"/>
        <end position="842"/>
    </location>
</feature>
<dbReference type="PANTHER" id="PTHR24406">
    <property type="entry name" value="TRANSCRIPTIONAL REPRESSOR CTCFL-RELATED"/>
    <property type="match status" value="1"/>
</dbReference>
<dbReference type="SMART" id="SM00355">
    <property type="entry name" value="ZnF_C2H2"/>
    <property type="match status" value="6"/>
</dbReference>
<feature type="compositionally biased region" description="Acidic residues" evidence="8">
    <location>
        <begin position="820"/>
        <end position="829"/>
    </location>
</feature>
<dbReference type="InterPro" id="IPR013087">
    <property type="entry name" value="Znf_C2H2_type"/>
</dbReference>
<organism evidence="10 11">
    <name type="scientific">Vanessa tameamea</name>
    <name type="common">Kamehameha butterfly</name>
    <dbReference type="NCBI Taxonomy" id="334116"/>
    <lineage>
        <taxon>Eukaryota</taxon>
        <taxon>Metazoa</taxon>
        <taxon>Ecdysozoa</taxon>
        <taxon>Arthropoda</taxon>
        <taxon>Hexapoda</taxon>
        <taxon>Insecta</taxon>
        <taxon>Pterygota</taxon>
        <taxon>Neoptera</taxon>
        <taxon>Endopterygota</taxon>
        <taxon>Lepidoptera</taxon>
        <taxon>Glossata</taxon>
        <taxon>Ditrysia</taxon>
        <taxon>Papilionoidea</taxon>
        <taxon>Nymphalidae</taxon>
        <taxon>Nymphalinae</taxon>
        <taxon>Vanessa</taxon>
    </lineage>
</organism>
<accession>A0ABM4ANK5</accession>
<dbReference type="PROSITE" id="PS50157">
    <property type="entry name" value="ZINC_FINGER_C2H2_2"/>
    <property type="match status" value="3"/>
</dbReference>
<feature type="region of interest" description="Disordered" evidence="8">
    <location>
        <begin position="908"/>
        <end position="993"/>
    </location>
</feature>
<feature type="compositionally biased region" description="Polar residues" evidence="8">
    <location>
        <begin position="831"/>
        <end position="842"/>
    </location>
</feature>
<feature type="domain" description="C2H2-type" evidence="9">
    <location>
        <begin position="174"/>
        <end position="202"/>
    </location>
</feature>
<dbReference type="Gene3D" id="3.30.160.60">
    <property type="entry name" value="Classic Zinc Finger"/>
    <property type="match status" value="2"/>
</dbReference>
<keyword evidence="3" id="KW-0677">Repeat</keyword>
<protein>
    <submittedName>
        <fullName evidence="11">MATH and LRR domain-containing protein PFE0570w-like</fullName>
    </submittedName>
</protein>
<evidence type="ECO:0000256" key="4">
    <source>
        <dbReference type="ARBA" id="ARBA00022771"/>
    </source>
</evidence>
<evidence type="ECO:0000256" key="8">
    <source>
        <dbReference type="SAM" id="MobiDB-lite"/>
    </source>
</evidence>
<feature type="region of interest" description="Disordered" evidence="8">
    <location>
        <begin position="377"/>
        <end position="396"/>
    </location>
</feature>
<feature type="region of interest" description="Disordered" evidence="8">
    <location>
        <begin position="1387"/>
        <end position="1410"/>
    </location>
</feature>
<evidence type="ECO:0000256" key="3">
    <source>
        <dbReference type="ARBA" id="ARBA00022737"/>
    </source>
</evidence>
<evidence type="ECO:0000313" key="11">
    <source>
        <dbReference type="RefSeq" id="XP_064072873.1"/>
    </source>
</evidence>
<evidence type="ECO:0000259" key="9">
    <source>
        <dbReference type="PROSITE" id="PS50157"/>
    </source>
</evidence>
<feature type="compositionally biased region" description="Acidic residues" evidence="8">
    <location>
        <begin position="931"/>
        <end position="941"/>
    </location>
</feature>
<feature type="compositionally biased region" description="Polar residues" evidence="8">
    <location>
        <begin position="909"/>
        <end position="921"/>
    </location>
</feature>
<feature type="domain" description="C2H2-type" evidence="9">
    <location>
        <begin position="7"/>
        <end position="34"/>
    </location>
</feature>
<dbReference type="PROSITE" id="PS00028">
    <property type="entry name" value="ZINC_FINGER_C2H2_1"/>
    <property type="match status" value="5"/>
</dbReference>
<gene>
    <name evidence="11" type="primary">LOC113403344</name>
</gene>
<feature type="compositionally biased region" description="Polar residues" evidence="8">
    <location>
        <begin position="968"/>
        <end position="981"/>
    </location>
</feature>
<evidence type="ECO:0000256" key="2">
    <source>
        <dbReference type="ARBA" id="ARBA00022723"/>
    </source>
</evidence>
<feature type="compositionally biased region" description="Acidic residues" evidence="8">
    <location>
        <begin position="984"/>
        <end position="993"/>
    </location>
</feature>
<comment type="subcellular location">
    <subcellularLocation>
        <location evidence="1">Nucleus</location>
    </subcellularLocation>
</comment>
<dbReference type="GeneID" id="113403344"/>
<feature type="compositionally biased region" description="Acidic residues" evidence="8">
    <location>
        <begin position="958"/>
        <end position="967"/>
    </location>
</feature>
<reference evidence="11" key="1">
    <citation type="submission" date="2025-08" db="UniProtKB">
        <authorList>
            <consortium name="RefSeq"/>
        </authorList>
    </citation>
    <scope>IDENTIFICATION</scope>
    <source>
        <tissue evidence="11">Whole body</tissue>
    </source>
</reference>
<keyword evidence="10" id="KW-1185">Reference proteome</keyword>
<evidence type="ECO:0000256" key="5">
    <source>
        <dbReference type="ARBA" id="ARBA00022833"/>
    </source>
</evidence>
<dbReference type="Proteomes" id="UP001652626">
    <property type="component" value="Chromosome 13"/>
</dbReference>
<dbReference type="InterPro" id="IPR050888">
    <property type="entry name" value="ZnF_C2H2-type_TF"/>
</dbReference>